<evidence type="ECO:0000313" key="8">
    <source>
        <dbReference type="Proteomes" id="UP000199214"/>
    </source>
</evidence>
<dbReference type="SUPFAM" id="SSF116842">
    <property type="entry name" value="XseB-like"/>
    <property type="match status" value="1"/>
</dbReference>
<comment type="subunit">
    <text evidence="6">Heterooligomer composed of large and small subunits.</text>
</comment>
<dbReference type="PANTHER" id="PTHR34137:SF1">
    <property type="entry name" value="EXODEOXYRIBONUCLEASE 7 SMALL SUBUNIT"/>
    <property type="match status" value="1"/>
</dbReference>
<dbReference type="GO" id="GO:0006308">
    <property type="term" value="P:DNA catabolic process"/>
    <property type="evidence" value="ECO:0007669"/>
    <property type="project" value="UniProtKB-UniRule"/>
</dbReference>
<dbReference type="STRING" id="1855283.SAMN05216382_1150"/>
<comment type="catalytic activity">
    <reaction evidence="6">
        <text>Exonucleolytic cleavage in either 5'- to 3'- or 3'- to 5'-direction to yield nucleoside 5'-phosphates.</text>
        <dbReference type="EC" id="3.1.11.6"/>
    </reaction>
</comment>
<evidence type="ECO:0000313" key="7">
    <source>
        <dbReference type="EMBL" id="SEK93957.1"/>
    </source>
</evidence>
<organism evidence="7 8">
    <name type="scientific">Sphingomonas palmae</name>
    <dbReference type="NCBI Taxonomy" id="1855283"/>
    <lineage>
        <taxon>Bacteria</taxon>
        <taxon>Pseudomonadati</taxon>
        <taxon>Pseudomonadota</taxon>
        <taxon>Alphaproteobacteria</taxon>
        <taxon>Sphingomonadales</taxon>
        <taxon>Sphingomonadaceae</taxon>
        <taxon>Sphingomonas</taxon>
    </lineage>
</organism>
<dbReference type="InterPro" id="IPR003761">
    <property type="entry name" value="Exonuc_VII_S"/>
</dbReference>
<comment type="similarity">
    <text evidence="1 6">Belongs to the XseB family.</text>
</comment>
<dbReference type="InterPro" id="IPR037004">
    <property type="entry name" value="Exonuc_VII_ssu_sf"/>
</dbReference>
<evidence type="ECO:0000256" key="4">
    <source>
        <dbReference type="ARBA" id="ARBA00022801"/>
    </source>
</evidence>
<evidence type="ECO:0000256" key="1">
    <source>
        <dbReference type="ARBA" id="ARBA00009998"/>
    </source>
</evidence>
<dbReference type="GO" id="GO:0009318">
    <property type="term" value="C:exodeoxyribonuclease VII complex"/>
    <property type="evidence" value="ECO:0007669"/>
    <property type="project" value="UniProtKB-UniRule"/>
</dbReference>
<dbReference type="EMBL" id="FNZZ01000002">
    <property type="protein sequence ID" value="SEK93957.1"/>
    <property type="molecule type" value="Genomic_DNA"/>
</dbReference>
<dbReference type="PANTHER" id="PTHR34137">
    <property type="entry name" value="EXODEOXYRIBONUCLEASE 7 SMALL SUBUNIT"/>
    <property type="match status" value="1"/>
</dbReference>
<evidence type="ECO:0000256" key="5">
    <source>
        <dbReference type="ARBA" id="ARBA00022839"/>
    </source>
</evidence>
<keyword evidence="8" id="KW-1185">Reference proteome</keyword>
<keyword evidence="2 6" id="KW-0963">Cytoplasm</keyword>
<evidence type="ECO:0000256" key="3">
    <source>
        <dbReference type="ARBA" id="ARBA00022722"/>
    </source>
</evidence>
<dbReference type="AlphaFoldDB" id="A0A1H7L6S7"/>
<protein>
    <recommendedName>
        <fullName evidence="6">Exodeoxyribonuclease 7 small subunit</fullName>
        <ecNumber evidence="6">3.1.11.6</ecNumber>
    </recommendedName>
    <alternativeName>
        <fullName evidence="6">Exodeoxyribonuclease VII small subunit</fullName>
        <shortName evidence="6">Exonuclease VII small subunit</shortName>
    </alternativeName>
</protein>
<evidence type="ECO:0000256" key="2">
    <source>
        <dbReference type="ARBA" id="ARBA00022490"/>
    </source>
</evidence>
<dbReference type="HAMAP" id="MF_00337">
    <property type="entry name" value="Exonuc_7_S"/>
    <property type="match status" value="1"/>
</dbReference>
<dbReference type="OrthoDB" id="9808145at2"/>
<keyword evidence="5 6" id="KW-0269">Exonuclease</keyword>
<dbReference type="NCBIfam" id="TIGR01280">
    <property type="entry name" value="xseB"/>
    <property type="match status" value="1"/>
</dbReference>
<comment type="function">
    <text evidence="6">Bidirectionally degrades single-stranded DNA into large acid-insoluble oligonucleotides, which are then degraded further into small acid-soluble oligonucleotides.</text>
</comment>
<reference evidence="8" key="1">
    <citation type="submission" date="2016-10" db="EMBL/GenBank/DDBJ databases">
        <authorList>
            <person name="Varghese N."/>
            <person name="Submissions S."/>
        </authorList>
    </citation>
    <scope>NUCLEOTIDE SEQUENCE [LARGE SCALE GENOMIC DNA]</scope>
    <source>
        <strain evidence="8">JS21-1</strain>
    </source>
</reference>
<keyword evidence="4 6" id="KW-0378">Hydrolase</keyword>
<dbReference type="GO" id="GO:0005829">
    <property type="term" value="C:cytosol"/>
    <property type="evidence" value="ECO:0007669"/>
    <property type="project" value="TreeGrafter"/>
</dbReference>
<dbReference type="RefSeq" id="WP_093004240.1">
    <property type="nucleotide sequence ID" value="NZ_FNZZ01000002.1"/>
</dbReference>
<dbReference type="EC" id="3.1.11.6" evidence="6"/>
<sequence length="79" mass="8589">MDQAIENLSFEEAMRELEGIVGKLESGDTPLEDAIRLYERGSVLRQRCADRLDAAQARIEAIRVGADGRPAGVQAFNAG</sequence>
<accession>A0A1H7L6S7</accession>
<gene>
    <name evidence="6" type="primary">xseB</name>
    <name evidence="7" type="ORF">SAMN05216382_1150</name>
</gene>
<dbReference type="NCBIfam" id="NF002139">
    <property type="entry name" value="PRK00977.1-3"/>
    <property type="match status" value="1"/>
</dbReference>
<name>A0A1H7L6S7_9SPHN</name>
<evidence type="ECO:0000256" key="6">
    <source>
        <dbReference type="HAMAP-Rule" id="MF_00337"/>
    </source>
</evidence>
<comment type="subcellular location">
    <subcellularLocation>
        <location evidence="6">Cytoplasm</location>
    </subcellularLocation>
</comment>
<dbReference type="Proteomes" id="UP000199214">
    <property type="component" value="Unassembled WGS sequence"/>
</dbReference>
<keyword evidence="3 6" id="KW-0540">Nuclease</keyword>
<proteinExistence type="inferred from homology"/>
<dbReference type="GO" id="GO:0008855">
    <property type="term" value="F:exodeoxyribonuclease VII activity"/>
    <property type="evidence" value="ECO:0007669"/>
    <property type="project" value="UniProtKB-UniRule"/>
</dbReference>
<dbReference type="Gene3D" id="1.10.287.1040">
    <property type="entry name" value="Exonuclease VII, small subunit"/>
    <property type="match status" value="1"/>
</dbReference>
<dbReference type="Pfam" id="PF02609">
    <property type="entry name" value="Exonuc_VII_S"/>
    <property type="match status" value="1"/>
</dbReference>